<dbReference type="PANTHER" id="PTHR34236:SF1">
    <property type="entry name" value="DIMETHYL SULFOXIDE REDUCTASE TRANSCRIPTIONAL ACTIVATOR"/>
    <property type="match status" value="1"/>
</dbReference>
<evidence type="ECO:0000313" key="4">
    <source>
        <dbReference type="EMBL" id="THE66543.1"/>
    </source>
</evidence>
<comment type="caution">
    <text evidence="4">The sequence shown here is derived from an EMBL/GenBank/DDBJ whole genome shotgun (WGS) entry which is preliminary data.</text>
</comment>
<keyword evidence="2" id="KW-0804">Transcription</keyword>
<dbReference type="SUPFAM" id="SSF88659">
    <property type="entry name" value="Sigma3 and sigma4 domains of RNA polymerase sigma factors"/>
    <property type="match status" value="1"/>
</dbReference>
<accession>A0A4S3TSZ7</accession>
<evidence type="ECO:0000256" key="2">
    <source>
        <dbReference type="ARBA" id="ARBA00023163"/>
    </source>
</evidence>
<protein>
    <submittedName>
        <fullName evidence="4">Bacterio-opsin activator</fullName>
    </submittedName>
</protein>
<dbReference type="InterPro" id="IPR013324">
    <property type="entry name" value="RNA_pol_sigma_r3/r4-like"/>
</dbReference>
<organism evidence="4 5">
    <name type="scientific">Salinadaptatus halalkaliphilus</name>
    <dbReference type="NCBI Taxonomy" id="2419781"/>
    <lineage>
        <taxon>Archaea</taxon>
        <taxon>Methanobacteriati</taxon>
        <taxon>Methanobacteriota</taxon>
        <taxon>Stenosarchaea group</taxon>
        <taxon>Halobacteria</taxon>
        <taxon>Halobacteriales</taxon>
        <taxon>Natrialbaceae</taxon>
        <taxon>Salinadaptatus</taxon>
    </lineage>
</organism>
<dbReference type="AlphaFoldDB" id="A0A4S3TSZ7"/>
<sequence>MSSETDENGLRLTVAVPDEETALELTETVDEVLDISVEDGSPVEHPRQSAIAVDIGTLTPKQWKALKLAYDGGYYDQPRSTDLETIAAELSISKSAVSQRLRAAEATIVEGVLEGIRARAES</sequence>
<name>A0A4S3TSZ7_9EURY</name>
<keyword evidence="5" id="KW-1185">Reference proteome</keyword>
<evidence type="ECO:0000313" key="5">
    <source>
        <dbReference type="Proteomes" id="UP000318864"/>
    </source>
</evidence>
<evidence type="ECO:0000259" key="3">
    <source>
        <dbReference type="Pfam" id="PF04967"/>
    </source>
</evidence>
<keyword evidence="1" id="KW-0805">Transcription regulation</keyword>
<feature type="domain" description="HTH bat-type" evidence="3">
    <location>
        <begin position="58"/>
        <end position="110"/>
    </location>
</feature>
<dbReference type="InterPro" id="IPR007050">
    <property type="entry name" value="HTH_bacterioopsin"/>
</dbReference>
<dbReference type="EMBL" id="RBZW01000004">
    <property type="protein sequence ID" value="THE66543.1"/>
    <property type="molecule type" value="Genomic_DNA"/>
</dbReference>
<gene>
    <name evidence="4" type="ORF">D8Y22_01735</name>
</gene>
<dbReference type="RefSeq" id="WP_141462896.1">
    <property type="nucleotide sequence ID" value="NZ_RBZW01000004.1"/>
</dbReference>
<reference evidence="4 5" key="1">
    <citation type="submission" date="2018-10" db="EMBL/GenBank/DDBJ databases">
        <title>Natronolimnobius sp. XQ-INN 246 isolated from Inner Mongolia Autonomous Region of China.</title>
        <authorList>
            <person name="Xue Q."/>
        </authorList>
    </citation>
    <scope>NUCLEOTIDE SEQUENCE [LARGE SCALE GENOMIC DNA]</scope>
    <source>
        <strain evidence="4 5">XQ-INN 246</strain>
    </source>
</reference>
<dbReference type="Proteomes" id="UP000318864">
    <property type="component" value="Unassembled WGS sequence"/>
</dbReference>
<proteinExistence type="predicted"/>
<dbReference type="OrthoDB" id="27447at2157"/>
<evidence type="ECO:0000256" key="1">
    <source>
        <dbReference type="ARBA" id="ARBA00023015"/>
    </source>
</evidence>
<dbReference type="PANTHER" id="PTHR34236">
    <property type="entry name" value="DIMETHYL SULFOXIDE REDUCTASE TRANSCRIPTIONAL ACTIVATOR"/>
    <property type="match status" value="1"/>
</dbReference>
<dbReference type="Pfam" id="PF04967">
    <property type="entry name" value="HTH_10"/>
    <property type="match status" value="1"/>
</dbReference>